<gene>
    <name evidence="1" type="ORF">PAXRUDRAFT_829831</name>
</gene>
<proteinExistence type="predicted"/>
<dbReference type="InParanoid" id="A0A0D0E562"/>
<dbReference type="OrthoDB" id="6730379at2759"/>
<evidence type="ECO:0000313" key="2">
    <source>
        <dbReference type="Proteomes" id="UP000054538"/>
    </source>
</evidence>
<accession>A0A0D0E562</accession>
<dbReference type="HOGENOM" id="CLU_2886480_0_0_1"/>
<evidence type="ECO:0000313" key="1">
    <source>
        <dbReference type="EMBL" id="KIK92565.1"/>
    </source>
</evidence>
<reference evidence="1 2" key="1">
    <citation type="submission" date="2014-04" db="EMBL/GenBank/DDBJ databases">
        <authorList>
            <consortium name="DOE Joint Genome Institute"/>
            <person name="Kuo A."/>
            <person name="Kohler A."/>
            <person name="Jargeat P."/>
            <person name="Nagy L.G."/>
            <person name="Floudas D."/>
            <person name="Copeland A."/>
            <person name="Barry K.W."/>
            <person name="Cichocki N."/>
            <person name="Veneault-Fourrey C."/>
            <person name="LaButti K."/>
            <person name="Lindquist E.A."/>
            <person name="Lipzen A."/>
            <person name="Lundell T."/>
            <person name="Morin E."/>
            <person name="Murat C."/>
            <person name="Sun H."/>
            <person name="Tunlid A."/>
            <person name="Henrissat B."/>
            <person name="Grigoriev I.V."/>
            <person name="Hibbett D.S."/>
            <person name="Martin F."/>
            <person name="Nordberg H.P."/>
            <person name="Cantor M.N."/>
            <person name="Hua S.X."/>
        </authorList>
    </citation>
    <scope>NUCLEOTIDE SEQUENCE [LARGE SCALE GENOMIC DNA]</scope>
    <source>
        <strain evidence="1 2">Ve08.2h10</strain>
    </source>
</reference>
<dbReference type="Proteomes" id="UP000054538">
    <property type="component" value="Unassembled WGS sequence"/>
</dbReference>
<protein>
    <submittedName>
        <fullName evidence="1">Uncharacterized protein</fullName>
    </submittedName>
</protein>
<dbReference type="AlphaFoldDB" id="A0A0D0E562"/>
<sequence length="63" mass="7466">MLFAIHFILDRKHRKRDAAVGNNGSEGYFIEKVTEDGQRVEIKVDKEYMDLTDRQNRDFKYAS</sequence>
<dbReference type="STRING" id="930991.A0A0D0E562"/>
<keyword evidence="2" id="KW-1185">Reference proteome</keyword>
<reference evidence="2" key="2">
    <citation type="submission" date="2015-01" db="EMBL/GenBank/DDBJ databases">
        <title>Evolutionary Origins and Diversification of the Mycorrhizal Mutualists.</title>
        <authorList>
            <consortium name="DOE Joint Genome Institute"/>
            <consortium name="Mycorrhizal Genomics Consortium"/>
            <person name="Kohler A."/>
            <person name="Kuo A."/>
            <person name="Nagy L.G."/>
            <person name="Floudas D."/>
            <person name="Copeland A."/>
            <person name="Barry K.W."/>
            <person name="Cichocki N."/>
            <person name="Veneault-Fourrey C."/>
            <person name="LaButti K."/>
            <person name="Lindquist E.A."/>
            <person name="Lipzen A."/>
            <person name="Lundell T."/>
            <person name="Morin E."/>
            <person name="Murat C."/>
            <person name="Riley R."/>
            <person name="Ohm R."/>
            <person name="Sun H."/>
            <person name="Tunlid A."/>
            <person name="Henrissat B."/>
            <person name="Grigoriev I.V."/>
            <person name="Hibbett D.S."/>
            <person name="Martin F."/>
        </authorList>
    </citation>
    <scope>NUCLEOTIDE SEQUENCE [LARGE SCALE GENOMIC DNA]</scope>
    <source>
        <strain evidence="2">Ve08.2h10</strain>
    </source>
</reference>
<feature type="non-terminal residue" evidence="1">
    <location>
        <position position="1"/>
    </location>
</feature>
<name>A0A0D0E562_9AGAM</name>
<dbReference type="EMBL" id="KN825266">
    <property type="protein sequence ID" value="KIK92565.1"/>
    <property type="molecule type" value="Genomic_DNA"/>
</dbReference>
<organism evidence="1 2">
    <name type="scientific">Paxillus rubicundulus Ve08.2h10</name>
    <dbReference type="NCBI Taxonomy" id="930991"/>
    <lineage>
        <taxon>Eukaryota</taxon>
        <taxon>Fungi</taxon>
        <taxon>Dikarya</taxon>
        <taxon>Basidiomycota</taxon>
        <taxon>Agaricomycotina</taxon>
        <taxon>Agaricomycetes</taxon>
        <taxon>Agaricomycetidae</taxon>
        <taxon>Boletales</taxon>
        <taxon>Paxilineae</taxon>
        <taxon>Paxillaceae</taxon>
        <taxon>Paxillus</taxon>
    </lineage>
</organism>